<dbReference type="Pfam" id="PF13413">
    <property type="entry name" value="HTH_25"/>
    <property type="match status" value="1"/>
</dbReference>
<evidence type="ECO:0000256" key="1">
    <source>
        <dbReference type="SAM" id="MobiDB-lite"/>
    </source>
</evidence>
<keyword evidence="2" id="KW-0812">Transmembrane</keyword>
<keyword evidence="2" id="KW-1133">Transmembrane helix</keyword>
<dbReference type="InterPro" id="IPR010982">
    <property type="entry name" value="Lambda_DNA-bd_dom_sf"/>
</dbReference>
<dbReference type="PANTHER" id="PTHR34475">
    <property type="match status" value="1"/>
</dbReference>
<sequence length="365" mass="38112">MGQRERRRTQLDPPRYAAVPPPMPGRTNKSSPQGGEGDRSRSEGWRGPAPNTTAPPPNFLASPPRSGVDSRSRLAETAGRPGADDQRVGRVRMMDGDSTTGTPRTAGMMLRSAREAQGLTLSDIAQRTRIPLRHLEAVEDGKFQALPSITYAMGFGRAYARAVNIDETEVARALRAELAANYQRPEPLQDLEPIDMRRGPSGGLVAIAAAVAIVLLLGVGLYFGTSLFRRDEAVTAPAATVAGDLGMLPSPTPAPVAGAAAPASAPVPAGGGQVTLTATGPAWVRIFDDTGTLVNKEMAAGERYDVPMTARNPQIRTGRPDLITVTVNGSNVPPLGTAERAITVGISAEALRARGGGTPTPPPAG</sequence>
<feature type="region of interest" description="Disordered" evidence="1">
    <location>
        <begin position="1"/>
        <end position="105"/>
    </location>
</feature>
<organism evidence="4 5">
    <name type="scientific">Sphingomonas hengshuiensis</name>
    <dbReference type="NCBI Taxonomy" id="1609977"/>
    <lineage>
        <taxon>Bacteria</taxon>
        <taxon>Pseudomonadati</taxon>
        <taxon>Pseudomonadota</taxon>
        <taxon>Alphaproteobacteria</taxon>
        <taxon>Sphingomonadales</taxon>
        <taxon>Sphingomonadaceae</taxon>
        <taxon>Sphingomonas</taxon>
    </lineage>
</organism>
<dbReference type="GO" id="GO:0003677">
    <property type="term" value="F:DNA binding"/>
    <property type="evidence" value="ECO:0007669"/>
    <property type="project" value="InterPro"/>
</dbReference>
<proteinExistence type="predicted"/>
<comment type="caution">
    <text evidence="4">The sequence shown here is derived from an EMBL/GenBank/DDBJ whole genome shotgun (WGS) entry which is preliminary data.</text>
</comment>
<dbReference type="Gene3D" id="1.10.260.40">
    <property type="entry name" value="lambda repressor-like DNA-binding domains"/>
    <property type="match status" value="1"/>
</dbReference>
<feature type="transmembrane region" description="Helical" evidence="2">
    <location>
        <begin position="204"/>
        <end position="223"/>
    </location>
</feature>
<evidence type="ECO:0000256" key="2">
    <source>
        <dbReference type="SAM" id="Phobius"/>
    </source>
</evidence>
<dbReference type="InterPro" id="IPR025194">
    <property type="entry name" value="RodZ-like_C"/>
</dbReference>
<evidence type="ECO:0000313" key="5">
    <source>
        <dbReference type="Proteomes" id="UP000248614"/>
    </source>
</evidence>
<dbReference type="InterPro" id="IPR001387">
    <property type="entry name" value="Cro/C1-type_HTH"/>
</dbReference>
<dbReference type="SUPFAM" id="SSF47413">
    <property type="entry name" value="lambda repressor-like DNA-binding domains"/>
    <property type="match status" value="1"/>
</dbReference>
<evidence type="ECO:0000259" key="3">
    <source>
        <dbReference type="Pfam" id="PF13464"/>
    </source>
</evidence>
<feature type="compositionally biased region" description="Basic and acidic residues" evidence="1">
    <location>
        <begin position="82"/>
        <end position="95"/>
    </location>
</feature>
<dbReference type="AlphaFoldDB" id="A0A2W4Z8G8"/>
<gene>
    <name evidence="4" type="ORF">DI632_11115</name>
</gene>
<name>A0A2W4Z8G8_9SPHN</name>
<protein>
    <submittedName>
        <fullName evidence="4">DUF4115 domain-containing protein</fullName>
    </submittedName>
</protein>
<dbReference type="Pfam" id="PF13464">
    <property type="entry name" value="RodZ_C"/>
    <property type="match status" value="1"/>
</dbReference>
<dbReference type="CDD" id="cd00093">
    <property type="entry name" value="HTH_XRE"/>
    <property type="match status" value="1"/>
</dbReference>
<feature type="domain" description="Cytoskeleton protein RodZ-like C-terminal" evidence="3">
    <location>
        <begin position="275"/>
        <end position="338"/>
    </location>
</feature>
<keyword evidence="2" id="KW-0472">Membrane</keyword>
<evidence type="ECO:0000313" key="4">
    <source>
        <dbReference type="EMBL" id="PZO76159.1"/>
    </source>
</evidence>
<dbReference type="PANTHER" id="PTHR34475:SF1">
    <property type="entry name" value="CYTOSKELETON PROTEIN RODZ"/>
    <property type="match status" value="1"/>
</dbReference>
<dbReference type="Proteomes" id="UP000248614">
    <property type="component" value="Unassembled WGS sequence"/>
</dbReference>
<dbReference type="InterPro" id="IPR050400">
    <property type="entry name" value="Bact_Cytoskel_RodZ"/>
</dbReference>
<dbReference type="EMBL" id="QFNF01000028">
    <property type="protein sequence ID" value="PZO76159.1"/>
    <property type="molecule type" value="Genomic_DNA"/>
</dbReference>
<reference evidence="4 5" key="1">
    <citation type="submission" date="2017-08" db="EMBL/GenBank/DDBJ databases">
        <title>Infants hospitalized years apart are colonized by the same room-sourced microbial strains.</title>
        <authorList>
            <person name="Brooks B."/>
            <person name="Olm M.R."/>
            <person name="Firek B.A."/>
            <person name="Baker R."/>
            <person name="Thomas B.C."/>
            <person name="Morowitz M.J."/>
            <person name="Banfield J.F."/>
        </authorList>
    </citation>
    <scope>NUCLEOTIDE SEQUENCE [LARGE SCALE GENOMIC DNA]</scope>
    <source>
        <strain evidence="4">S2_018_000_R3_110</strain>
    </source>
</reference>
<accession>A0A2W4Z8G8</accession>